<keyword evidence="1" id="KW-0472">Membrane</keyword>
<feature type="transmembrane region" description="Helical" evidence="1">
    <location>
        <begin position="109"/>
        <end position="128"/>
    </location>
</feature>
<feature type="transmembrane region" description="Helical" evidence="1">
    <location>
        <begin position="140"/>
        <end position="159"/>
    </location>
</feature>
<gene>
    <name evidence="2" type="ORF">TDUB1175_LOCUS11092</name>
</gene>
<proteinExistence type="predicted"/>
<evidence type="ECO:0000313" key="2">
    <source>
        <dbReference type="EMBL" id="CAD8312303.1"/>
    </source>
</evidence>
<keyword evidence="1" id="KW-1133">Transmembrane helix</keyword>
<name>A0A7R9W255_9STRA</name>
<evidence type="ECO:0000256" key="1">
    <source>
        <dbReference type="SAM" id="Phobius"/>
    </source>
</evidence>
<reference evidence="2" key="1">
    <citation type="submission" date="2021-01" db="EMBL/GenBank/DDBJ databases">
        <authorList>
            <person name="Corre E."/>
            <person name="Pelletier E."/>
            <person name="Niang G."/>
            <person name="Scheremetjew M."/>
            <person name="Finn R."/>
            <person name="Kale V."/>
            <person name="Holt S."/>
            <person name="Cochrane G."/>
            <person name="Meng A."/>
            <person name="Brown T."/>
            <person name="Cohen L."/>
        </authorList>
    </citation>
    <scope>NUCLEOTIDE SEQUENCE</scope>
    <source>
        <strain evidence="2">CCMP147</strain>
    </source>
</reference>
<accession>A0A7R9W255</accession>
<sequence length="323" mass="35212">MKTSRAEMPVEDDKELKRAAEALSSMQQCYRAAFASTAVDFIMALVNSDVISGQSPTLEECVDLADSANLLFFGIGLLRVSRTYDASIKSNKDLTIEAVTDVARTMAGIWLTSALAVGAISASSSLPLSKFIPASEYSGPIGIVALALAGSVTLSIMCARRAKELITTAEEKSHRKGGEIEKQHRSQIELYGKARQMGLLATRNMSYCMGSFALLGLVHFMVSFVTNPLLSLEFGLGLVDVWGDFKTAGLLLTLNQCFVRVVIEVTSFRESNAELVDRGLYSELYEAQKGVYSRIAEIVNFATVFRFVPFLYTGAKSALEQYL</sequence>
<organism evidence="2">
    <name type="scientific">Pseudictyota dubia</name>
    <dbReference type="NCBI Taxonomy" id="2749911"/>
    <lineage>
        <taxon>Eukaryota</taxon>
        <taxon>Sar</taxon>
        <taxon>Stramenopiles</taxon>
        <taxon>Ochrophyta</taxon>
        <taxon>Bacillariophyta</taxon>
        <taxon>Mediophyceae</taxon>
        <taxon>Biddulphiophycidae</taxon>
        <taxon>Eupodiscales</taxon>
        <taxon>Odontellaceae</taxon>
        <taxon>Pseudictyota</taxon>
    </lineage>
</organism>
<dbReference type="EMBL" id="HBED01022161">
    <property type="protein sequence ID" value="CAD8312303.1"/>
    <property type="molecule type" value="Transcribed_RNA"/>
</dbReference>
<feature type="transmembrane region" description="Helical" evidence="1">
    <location>
        <begin position="205"/>
        <end position="225"/>
    </location>
</feature>
<dbReference type="AlphaFoldDB" id="A0A7R9W255"/>
<protein>
    <submittedName>
        <fullName evidence="2">Uncharacterized protein</fullName>
    </submittedName>
</protein>
<keyword evidence="1" id="KW-0812">Transmembrane</keyword>